<dbReference type="PANTHER" id="PTHR11706">
    <property type="entry name" value="SOLUTE CARRIER PROTEIN FAMILY 11 MEMBER"/>
    <property type="match status" value="1"/>
</dbReference>
<evidence type="ECO:0000256" key="1">
    <source>
        <dbReference type="ARBA" id="ARBA00004141"/>
    </source>
</evidence>
<feature type="transmembrane region" description="Helical" evidence="6">
    <location>
        <begin position="137"/>
        <end position="157"/>
    </location>
</feature>
<evidence type="ECO:0000256" key="3">
    <source>
        <dbReference type="ARBA" id="ARBA00022692"/>
    </source>
</evidence>
<feature type="transmembrane region" description="Helical" evidence="6">
    <location>
        <begin position="38"/>
        <end position="62"/>
    </location>
</feature>
<feature type="transmembrane region" description="Helical" evidence="6">
    <location>
        <begin position="177"/>
        <end position="198"/>
    </location>
</feature>
<reference evidence="7" key="1">
    <citation type="submission" date="2021-03" db="EMBL/GenBank/DDBJ databases">
        <title>Whole genome shotgun sequence of Actinoplanes consettensis NBRC 14913.</title>
        <authorList>
            <person name="Komaki H."/>
            <person name="Tamura T."/>
        </authorList>
    </citation>
    <scope>NUCLEOTIDE SEQUENCE</scope>
    <source>
        <strain evidence="7">NBRC 14913</strain>
    </source>
</reference>
<keyword evidence="5 6" id="KW-0472">Membrane</keyword>
<dbReference type="Proteomes" id="UP000680865">
    <property type="component" value="Unassembled WGS sequence"/>
</dbReference>
<gene>
    <name evidence="7" type="primary">mntH_2</name>
    <name evidence="7" type="ORF">Aco04nite_67550</name>
</gene>
<proteinExistence type="predicted"/>
<comment type="caution">
    <text evidence="7">The sequence shown here is derived from an EMBL/GenBank/DDBJ whole genome shotgun (WGS) entry which is preliminary data.</text>
</comment>
<dbReference type="GO" id="GO:0034755">
    <property type="term" value="P:iron ion transmembrane transport"/>
    <property type="evidence" value="ECO:0007669"/>
    <property type="project" value="TreeGrafter"/>
</dbReference>
<dbReference type="RefSeq" id="WP_213001247.1">
    <property type="nucleotide sequence ID" value="NZ_BAAATW010000028.1"/>
</dbReference>
<evidence type="ECO:0000256" key="2">
    <source>
        <dbReference type="ARBA" id="ARBA00022448"/>
    </source>
</evidence>
<dbReference type="Pfam" id="PF01566">
    <property type="entry name" value="Nramp"/>
    <property type="match status" value="1"/>
</dbReference>
<organism evidence="7 8">
    <name type="scientific">Winogradskya consettensis</name>
    <dbReference type="NCBI Taxonomy" id="113560"/>
    <lineage>
        <taxon>Bacteria</taxon>
        <taxon>Bacillati</taxon>
        <taxon>Actinomycetota</taxon>
        <taxon>Actinomycetes</taxon>
        <taxon>Micromonosporales</taxon>
        <taxon>Micromonosporaceae</taxon>
        <taxon>Winogradskya</taxon>
    </lineage>
</organism>
<dbReference type="EMBL" id="BOQP01000040">
    <property type="protein sequence ID" value="GIM79838.1"/>
    <property type="molecule type" value="Genomic_DNA"/>
</dbReference>
<accession>A0A919SZ40</accession>
<dbReference type="AlphaFoldDB" id="A0A919SZ40"/>
<evidence type="ECO:0000256" key="5">
    <source>
        <dbReference type="ARBA" id="ARBA00023136"/>
    </source>
</evidence>
<dbReference type="InterPro" id="IPR001046">
    <property type="entry name" value="NRAMP_fam"/>
</dbReference>
<dbReference type="PANTHER" id="PTHR11706:SF33">
    <property type="entry name" value="NATURAL RESISTANCE-ASSOCIATED MACROPHAGE PROTEIN 2"/>
    <property type="match status" value="1"/>
</dbReference>
<feature type="transmembrane region" description="Helical" evidence="6">
    <location>
        <begin position="111"/>
        <end position="130"/>
    </location>
</feature>
<evidence type="ECO:0000256" key="4">
    <source>
        <dbReference type="ARBA" id="ARBA00022989"/>
    </source>
</evidence>
<keyword evidence="4 6" id="KW-1133">Transmembrane helix</keyword>
<feature type="transmembrane region" description="Helical" evidence="6">
    <location>
        <begin position="310"/>
        <end position="330"/>
    </location>
</feature>
<protein>
    <submittedName>
        <fullName evidence="7">Divalent metal cation transporter MntH</fullName>
    </submittedName>
</protein>
<dbReference type="PRINTS" id="PR00447">
    <property type="entry name" value="NATRESASSCMP"/>
</dbReference>
<keyword evidence="2" id="KW-0813">Transport</keyword>
<dbReference type="GO" id="GO:0015086">
    <property type="term" value="F:cadmium ion transmembrane transporter activity"/>
    <property type="evidence" value="ECO:0007669"/>
    <property type="project" value="TreeGrafter"/>
</dbReference>
<dbReference type="NCBIfam" id="NF037982">
    <property type="entry name" value="Nramp_1"/>
    <property type="match status" value="1"/>
</dbReference>
<feature type="transmembrane region" description="Helical" evidence="6">
    <location>
        <begin position="366"/>
        <end position="390"/>
    </location>
</feature>
<feature type="transmembrane region" description="Helical" evidence="6">
    <location>
        <begin position="264"/>
        <end position="289"/>
    </location>
</feature>
<comment type="subcellular location">
    <subcellularLocation>
        <location evidence="1">Membrane</location>
        <topology evidence="1">Multi-pass membrane protein</topology>
    </subcellularLocation>
</comment>
<evidence type="ECO:0000256" key="6">
    <source>
        <dbReference type="SAM" id="Phobius"/>
    </source>
</evidence>
<dbReference type="GO" id="GO:0005886">
    <property type="term" value="C:plasma membrane"/>
    <property type="evidence" value="ECO:0007669"/>
    <property type="project" value="TreeGrafter"/>
</dbReference>
<feature type="transmembrane region" description="Helical" evidence="6">
    <location>
        <begin position="219"/>
        <end position="244"/>
    </location>
</feature>
<sequence length="391" mass="40241">MTARRLALFGPALVAAIAYVDPGNIAANTQAGAQTGYALVWVIVLASLIALLVQYLSAKLGLATGRSLPELCAAELPRRTNIAMWIQAEAIAICTDVAEFVGAALGLNLLFGTPLPIAGIITAVASLALLHLHRFQGAVAALLVLTAGGFLYDTIALDDITWPAMGAGLAPTLPDATAVTLAAGIVGATVMPHAVYLHSALTTTHPAADRQHLLRSLKLDCLTGLGLASLVNLALLVLAAELYATHPDGAETIQGAHTLIQGSVGAPAAVIFAGSLLTSGLASSSVGTFAGEVVMAGFIQRRIPATTRRLITMLPSLVVLCTGIPITATLVASQAVLSFGVPFALVPLVLFTRRRRLMGPLVNRRLTTLVAAVACALVIALNIGLLVTLFL</sequence>
<evidence type="ECO:0000313" key="7">
    <source>
        <dbReference type="EMBL" id="GIM79838.1"/>
    </source>
</evidence>
<name>A0A919SZ40_9ACTN</name>
<evidence type="ECO:0000313" key="8">
    <source>
        <dbReference type="Proteomes" id="UP000680865"/>
    </source>
</evidence>
<keyword evidence="3 6" id="KW-0812">Transmembrane</keyword>
<feature type="transmembrane region" description="Helical" evidence="6">
    <location>
        <begin position="336"/>
        <end position="354"/>
    </location>
</feature>
<dbReference type="GO" id="GO:0005384">
    <property type="term" value="F:manganese ion transmembrane transporter activity"/>
    <property type="evidence" value="ECO:0007669"/>
    <property type="project" value="TreeGrafter"/>
</dbReference>
<keyword evidence="8" id="KW-1185">Reference proteome</keyword>